<keyword evidence="7 9" id="KW-0472">Membrane</keyword>
<gene>
    <name evidence="11" type="ORF">AVL61_11155</name>
</gene>
<feature type="region of interest" description="Disordered" evidence="8">
    <location>
        <begin position="416"/>
        <end position="435"/>
    </location>
</feature>
<feature type="transmembrane region" description="Helical" evidence="9">
    <location>
        <begin position="386"/>
        <end position="409"/>
    </location>
</feature>
<reference evidence="12" key="1">
    <citation type="submission" date="2015-12" db="EMBL/GenBank/DDBJ databases">
        <authorList>
            <person name="Nair G.R."/>
            <person name="Kaur G."/>
            <person name="Mayilraj S."/>
        </authorList>
    </citation>
    <scope>NUCLEOTIDE SEQUENCE [LARGE SCALE GENOMIC DNA]</scope>
    <source>
        <strain evidence="12">CD08_4</strain>
    </source>
</reference>
<evidence type="ECO:0000256" key="5">
    <source>
        <dbReference type="ARBA" id="ARBA00022989"/>
    </source>
</evidence>
<comment type="subcellular location">
    <subcellularLocation>
        <location evidence="1">Cell membrane</location>
        <topology evidence="1">Multi-pass membrane protein</topology>
    </subcellularLocation>
</comment>
<evidence type="ECO:0000313" key="12">
    <source>
        <dbReference type="Proteomes" id="UP000053512"/>
    </source>
</evidence>
<feature type="transmembrane region" description="Helical" evidence="9">
    <location>
        <begin position="205"/>
        <end position="227"/>
    </location>
</feature>
<dbReference type="AlphaFoldDB" id="A0A0W8IP42"/>
<comment type="caution">
    <text evidence="11">The sequence shown here is derived from an EMBL/GenBank/DDBJ whole genome shotgun (WGS) entry which is preliminary data.</text>
</comment>
<dbReference type="GO" id="GO:1902600">
    <property type="term" value="P:proton transmembrane transport"/>
    <property type="evidence" value="ECO:0007669"/>
    <property type="project" value="InterPro"/>
</dbReference>
<keyword evidence="3" id="KW-0050">Antiport</keyword>
<evidence type="ECO:0000256" key="2">
    <source>
        <dbReference type="ARBA" id="ARBA00022448"/>
    </source>
</evidence>
<keyword evidence="4 9" id="KW-0812">Transmembrane</keyword>
<organism evidence="11 12">
    <name type="scientific">Kocuria rosea subsp. polaris</name>
    <dbReference type="NCBI Taxonomy" id="136273"/>
    <lineage>
        <taxon>Bacteria</taxon>
        <taxon>Bacillati</taxon>
        <taxon>Actinomycetota</taxon>
        <taxon>Actinomycetes</taxon>
        <taxon>Micrococcales</taxon>
        <taxon>Micrococcaceae</taxon>
        <taxon>Kocuria</taxon>
    </lineage>
</organism>
<accession>A0A0W8IP42</accession>
<dbReference type="GO" id="GO:0015297">
    <property type="term" value="F:antiporter activity"/>
    <property type="evidence" value="ECO:0007669"/>
    <property type="project" value="UniProtKB-KW"/>
</dbReference>
<dbReference type="GO" id="GO:0005886">
    <property type="term" value="C:plasma membrane"/>
    <property type="evidence" value="ECO:0007669"/>
    <property type="project" value="UniProtKB-SubCell"/>
</dbReference>
<evidence type="ECO:0000313" key="11">
    <source>
        <dbReference type="EMBL" id="KUG61879.1"/>
    </source>
</evidence>
<dbReference type="PANTHER" id="PTHR32507:SF8">
    <property type="entry name" value="CNH1P"/>
    <property type="match status" value="1"/>
</dbReference>
<evidence type="ECO:0000256" key="7">
    <source>
        <dbReference type="ARBA" id="ARBA00023136"/>
    </source>
</evidence>
<dbReference type="InterPro" id="IPR006153">
    <property type="entry name" value="Cation/H_exchanger_TM"/>
</dbReference>
<evidence type="ECO:0000256" key="8">
    <source>
        <dbReference type="SAM" id="MobiDB-lite"/>
    </source>
</evidence>
<dbReference type="Proteomes" id="UP000053512">
    <property type="component" value="Unassembled WGS sequence"/>
</dbReference>
<protein>
    <submittedName>
        <fullName evidence="11">Cation transporter</fullName>
    </submittedName>
</protein>
<keyword evidence="2" id="KW-0813">Transport</keyword>
<evidence type="ECO:0000256" key="6">
    <source>
        <dbReference type="ARBA" id="ARBA00023065"/>
    </source>
</evidence>
<proteinExistence type="predicted"/>
<dbReference type="Pfam" id="PF00999">
    <property type="entry name" value="Na_H_Exchanger"/>
    <property type="match status" value="1"/>
</dbReference>
<dbReference type="RefSeq" id="WP_058872677.1">
    <property type="nucleotide sequence ID" value="NZ_LQBK01000003.1"/>
</dbReference>
<name>A0A0W8IP42_KOCRO</name>
<dbReference type="OrthoDB" id="9810860at2"/>
<feature type="transmembrane region" description="Helical" evidence="9">
    <location>
        <begin position="104"/>
        <end position="133"/>
    </location>
</feature>
<dbReference type="EMBL" id="LQBK01000003">
    <property type="protein sequence ID" value="KUG61879.1"/>
    <property type="molecule type" value="Genomic_DNA"/>
</dbReference>
<evidence type="ECO:0000259" key="10">
    <source>
        <dbReference type="Pfam" id="PF00999"/>
    </source>
</evidence>
<dbReference type="PANTHER" id="PTHR32507">
    <property type="entry name" value="NA(+)/H(+) ANTIPORTER 1"/>
    <property type="match status" value="1"/>
</dbReference>
<feature type="transmembrane region" description="Helical" evidence="9">
    <location>
        <begin position="324"/>
        <end position="343"/>
    </location>
</feature>
<dbReference type="STRING" id="136273.GY22_13280"/>
<feature type="transmembrane region" description="Helical" evidence="9">
    <location>
        <begin position="63"/>
        <end position="83"/>
    </location>
</feature>
<keyword evidence="6" id="KW-0406">Ion transport</keyword>
<feature type="transmembrane region" description="Helical" evidence="9">
    <location>
        <begin position="355"/>
        <end position="374"/>
    </location>
</feature>
<evidence type="ECO:0000256" key="9">
    <source>
        <dbReference type="SAM" id="Phobius"/>
    </source>
</evidence>
<evidence type="ECO:0000256" key="4">
    <source>
        <dbReference type="ARBA" id="ARBA00022692"/>
    </source>
</evidence>
<feature type="transmembrane region" description="Helical" evidence="9">
    <location>
        <begin position="6"/>
        <end position="23"/>
    </location>
</feature>
<keyword evidence="5 9" id="KW-1133">Transmembrane helix</keyword>
<sequence length="435" mass="45923">MFEPPPSLIFAAAGLAVFAAALLPRLLVRAPVSMPMVFLAAGAVVFSLTDRLPDPDPVAHSDVTVHLSEVCVIVSLMGAGLALDRPPGLRRWATTWRLLGIAMPLSLLGAALLGWSVLGLSAAGAVLVAAALAPTDPVLASEVQVGEPSETQDDLEGEDEVRFGLTSEAGLNDGLAFPFVYLAIALSLVGTDPAAWLPHFLAVDVAWRIALGCLVGFLVGRLLGRIFLRSALESVRTTVHPEGFVALAAAFLTYGLAEMVEGYGFIAVFVCAVTIRAVERVHGVHGVLHSYIEQLERLLTVVVLVLLGGAVARGLLSGLTWREVLVAAAFLLLVRPLAGWIGLLGGRTGPWERGVIAFFGVRGIGSVYYLGYALSEGEFAAEDQALWRIVGLVVVSSIVLHGVTAGPVITRLDRARRRRARKGTGTEEAASRTPI</sequence>
<feature type="transmembrane region" description="Helical" evidence="9">
    <location>
        <begin position="30"/>
        <end position="48"/>
    </location>
</feature>
<evidence type="ECO:0000256" key="1">
    <source>
        <dbReference type="ARBA" id="ARBA00004651"/>
    </source>
</evidence>
<feature type="domain" description="Cation/H+ exchanger transmembrane" evidence="10">
    <location>
        <begin position="20"/>
        <end position="409"/>
    </location>
</feature>
<evidence type="ECO:0000256" key="3">
    <source>
        <dbReference type="ARBA" id="ARBA00022449"/>
    </source>
</evidence>
<feature type="transmembrane region" description="Helical" evidence="9">
    <location>
        <begin position="298"/>
        <end position="318"/>
    </location>
</feature>